<feature type="compositionally biased region" description="Basic and acidic residues" evidence="1">
    <location>
        <begin position="32"/>
        <end position="46"/>
    </location>
</feature>
<feature type="region of interest" description="Disordered" evidence="1">
    <location>
        <begin position="1"/>
        <end position="46"/>
    </location>
</feature>
<name>A0A5S4ZY31_9FIRM</name>
<organism evidence="2 3">
    <name type="scientific">Desulfallas thermosapovorans DSM 6562</name>
    <dbReference type="NCBI Taxonomy" id="1121431"/>
    <lineage>
        <taxon>Bacteria</taxon>
        <taxon>Bacillati</taxon>
        <taxon>Bacillota</taxon>
        <taxon>Clostridia</taxon>
        <taxon>Eubacteriales</taxon>
        <taxon>Desulfallaceae</taxon>
        <taxon>Desulfallas</taxon>
    </lineage>
</organism>
<dbReference type="Proteomes" id="UP000323166">
    <property type="component" value="Unassembled WGS sequence"/>
</dbReference>
<evidence type="ECO:0000256" key="1">
    <source>
        <dbReference type="SAM" id="MobiDB-lite"/>
    </source>
</evidence>
<reference evidence="2 3" key="1">
    <citation type="submission" date="2019-07" db="EMBL/GenBank/DDBJ databases">
        <title>Genomic Encyclopedia of Type Strains, Phase I: the one thousand microbial genomes (KMG-I) project.</title>
        <authorList>
            <person name="Kyrpides N."/>
        </authorList>
    </citation>
    <scope>NUCLEOTIDE SEQUENCE [LARGE SCALE GENOMIC DNA]</scope>
    <source>
        <strain evidence="2 3">DSM 6562</strain>
    </source>
</reference>
<comment type="caution">
    <text evidence="2">The sequence shown here is derived from an EMBL/GenBank/DDBJ whole genome shotgun (WGS) entry which is preliminary data.</text>
</comment>
<accession>A0A5S4ZY31</accession>
<proteinExistence type="predicted"/>
<evidence type="ECO:0000313" key="3">
    <source>
        <dbReference type="Proteomes" id="UP000323166"/>
    </source>
</evidence>
<dbReference type="AlphaFoldDB" id="A0A5S4ZY31"/>
<protein>
    <submittedName>
        <fullName evidence="2">Uncharacterized protein</fullName>
    </submittedName>
</protein>
<gene>
    <name evidence="2" type="ORF">LX24_00047</name>
</gene>
<evidence type="ECO:0000313" key="2">
    <source>
        <dbReference type="EMBL" id="TYO97765.1"/>
    </source>
</evidence>
<feature type="compositionally biased region" description="Basic residues" evidence="1">
    <location>
        <begin position="1"/>
        <end position="10"/>
    </location>
</feature>
<dbReference type="RefSeq" id="WP_166510095.1">
    <property type="nucleotide sequence ID" value="NZ_VNHM01000001.1"/>
</dbReference>
<keyword evidence="3" id="KW-1185">Reference proteome</keyword>
<dbReference type="EMBL" id="VNHM01000001">
    <property type="protein sequence ID" value="TYO97765.1"/>
    <property type="molecule type" value="Genomic_DNA"/>
</dbReference>
<sequence>MEKKKDKSSKKTGLTFVEEPTGSASLINLDGQWDHDFTDHDENAGK</sequence>